<proteinExistence type="predicted"/>
<protein>
    <submittedName>
        <fullName evidence="1">Uncharacterized protein</fullName>
    </submittedName>
</protein>
<dbReference type="EMBL" id="MPJZ01000057">
    <property type="protein sequence ID" value="OLU44735.1"/>
    <property type="molecule type" value="Genomic_DNA"/>
</dbReference>
<evidence type="ECO:0000313" key="2">
    <source>
        <dbReference type="Proteomes" id="UP000186758"/>
    </source>
</evidence>
<reference evidence="1 2" key="1">
    <citation type="submission" date="2016-11" db="EMBL/GenBank/DDBJ databases">
        <title>Description of two novel members of the family Erysipelotrichaceae: Ileibacterium lipovorans gen. nov., sp. nov. and Dubosiella newyorkensis, gen. nov., sp. nov.</title>
        <authorList>
            <person name="Cox L.M."/>
            <person name="Sohn J."/>
            <person name="Tyrrell K.L."/>
            <person name="Citron D.M."/>
            <person name="Lawson P.A."/>
            <person name="Patel N.B."/>
            <person name="Iizumi T."/>
            <person name="Perez-Perez G.I."/>
            <person name="Goldstein E.J."/>
            <person name="Blaser M.J."/>
        </authorList>
    </citation>
    <scope>NUCLEOTIDE SEQUENCE [LARGE SCALE GENOMIC DNA]</scope>
    <source>
        <strain evidence="1 2">NYU-BL-K8</strain>
    </source>
</reference>
<dbReference type="AlphaFoldDB" id="A0A1Q9YJN9"/>
<dbReference type="GeneID" id="82202448"/>
<organism evidence="1 2">
    <name type="scientific">Faecalibaculum rodentium</name>
    <dbReference type="NCBI Taxonomy" id="1702221"/>
    <lineage>
        <taxon>Bacteria</taxon>
        <taxon>Bacillati</taxon>
        <taxon>Bacillota</taxon>
        <taxon>Erysipelotrichia</taxon>
        <taxon>Erysipelotrichales</taxon>
        <taxon>Erysipelotrichaceae</taxon>
        <taxon>Faecalibaculum</taxon>
    </lineage>
</organism>
<dbReference type="RefSeq" id="WP_075818714.1">
    <property type="nucleotide sequence ID" value="NZ_MPJZ01000057.1"/>
</dbReference>
<accession>A0A1Q9YJN9</accession>
<evidence type="ECO:0000313" key="1">
    <source>
        <dbReference type="EMBL" id="OLU44735.1"/>
    </source>
</evidence>
<dbReference type="Proteomes" id="UP000186758">
    <property type="component" value="Unassembled WGS sequence"/>
</dbReference>
<gene>
    <name evidence="1" type="ORF">BO223_07325</name>
</gene>
<name>A0A1Q9YJN9_9FIRM</name>
<sequence>MEAKNFEKLFSNCPFPVTWHHFQTETSPPFVVWKEEESDNVISDEKVLAQIDHFRVEFYYESWIQKKQFEQFLMSLNVTWQRVVSDVWITNEDMYLASYEIGDGFGYESGNAINRG</sequence>
<comment type="caution">
    <text evidence="1">The sequence shown here is derived from an EMBL/GenBank/DDBJ whole genome shotgun (WGS) entry which is preliminary data.</text>
</comment>